<reference evidence="3 4" key="1">
    <citation type="journal article" date="2014" name="BMC Genomics">
        <title>Genome sequencing of four Aureobasidium pullulans varieties: biotechnological potential, stress tolerance, and description of new species.</title>
        <authorList>
            <person name="Gostin Ar C."/>
            <person name="Ohm R.A."/>
            <person name="Kogej T."/>
            <person name="Sonjak S."/>
            <person name="Turk M."/>
            <person name="Zajc J."/>
            <person name="Zalar P."/>
            <person name="Grube M."/>
            <person name="Sun H."/>
            <person name="Han J."/>
            <person name="Sharma A."/>
            <person name="Chiniquy J."/>
            <person name="Ngan C.Y."/>
            <person name="Lipzen A."/>
            <person name="Barry K."/>
            <person name="Grigoriev I.V."/>
            <person name="Gunde-Cimerman N."/>
        </authorList>
    </citation>
    <scope>NUCLEOTIDE SEQUENCE [LARGE SCALE GENOMIC DNA]</scope>
    <source>
        <strain evidence="3 4">EXF-2481</strain>
    </source>
</reference>
<dbReference type="Pfam" id="PF03959">
    <property type="entry name" value="FSH1"/>
    <property type="match status" value="1"/>
</dbReference>
<keyword evidence="4" id="KW-1185">Reference proteome</keyword>
<dbReference type="GO" id="GO:0005634">
    <property type="term" value="C:nucleus"/>
    <property type="evidence" value="ECO:0007669"/>
    <property type="project" value="TreeGrafter"/>
</dbReference>
<dbReference type="Proteomes" id="UP000030641">
    <property type="component" value="Unassembled WGS sequence"/>
</dbReference>
<dbReference type="SUPFAM" id="SSF53474">
    <property type="entry name" value="alpha/beta-Hydrolases"/>
    <property type="match status" value="1"/>
</dbReference>
<protein>
    <recommendedName>
        <fullName evidence="2">Serine hydrolase domain-containing protein</fullName>
    </recommendedName>
</protein>
<gene>
    <name evidence="3" type="ORF">AUEXF2481DRAFT_31776</name>
</gene>
<keyword evidence="1" id="KW-0378">Hydrolase</keyword>
<dbReference type="EMBL" id="KL584768">
    <property type="protein sequence ID" value="KEQ92911.1"/>
    <property type="molecule type" value="Genomic_DNA"/>
</dbReference>
<dbReference type="GeneID" id="25364518"/>
<feature type="domain" description="Serine hydrolase" evidence="2">
    <location>
        <begin position="2"/>
        <end position="126"/>
    </location>
</feature>
<dbReference type="GO" id="GO:0016787">
    <property type="term" value="F:hydrolase activity"/>
    <property type="evidence" value="ECO:0007669"/>
    <property type="project" value="UniProtKB-KW"/>
</dbReference>
<dbReference type="InterPro" id="IPR005645">
    <property type="entry name" value="FSH-like_dom"/>
</dbReference>
<organism evidence="3 4">
    <name type="scientific">Aureobasidium subglaciale (strain EXF-2481)</name>
    <name type="common">Aureobasidium pullulans var. subglaciale</name>
    <dbReference type="NCBI Taxonomy" id="1043005"/>
    <lineage>
        <taxon>Eukaryota</taxon>
        <taxon>Fungi</taxon>
        <taxon>Dikarya</taxon>
        <taxon>Ascomycota</taxon>
        <taxon>Pezizomycotina</taxon>
        <taxon>Dothideomycetes</taxon>
        <taxon>Dothideomycetidae</taxon>
        <taxon>Dothideales</taxon>
        <taxon>Saccotheciaceae</taxon>
        <taxon>Aureobasidium</taxon>
    </lineage>
</organism>
<dbReference type="GO" id="GO:0019748">
    <property type="term" value="P:secondary metabolic process"/>
    <property type="evidence" value="ECO:0007669"/>
    <property type="project" value="TreeGrafter"/>
</dbReference>
<sequence>MRFLCLHGMGTNSAIFAVQLGPVLSRLEDAGHEFTFVDGLMECNSTEEIRSVFPGPYLCYYNSPTSELVAAAFEYVHEIIEEEGPFDGVIGFSQGAALAASMLLQSAKQHKKPLFELAIFAGASLPFDIDDESGLDEFYASMRGTKIWDNMFDGDDAIDGPLGYPRHFDPDRKPLLARYHPDKAKKMHM</sequence>
<evidence type="ECO:0000313" key="4">
    <source>
        <dbReference type="Proteomes" id="UP000030641"/>
    </source>
</evidence>
<dbReference type="GO" id="GO:0005737">
    <property type="term" value="C:cytoplasm"/>
    <property type="evidence" value="ECO:0007669"/>
    <property type="project" value="TreeGrafter"/>
</dbReference>
<dbReference type="OMA" id="EFAQEMA"/>
<dbReference type="InterPro" id="IPR029058">
    <property type="entry name" value="AB_hydrolase_fold"/>
</dbReference>
<dbReference type="InterPro" id="IPR050593">
    <property type="entry name" value="LovG"/>
</dbReference>
<dbReference type="PANTHER" id="PTHR48070">
    <property type="entry name" value="ESTERASE OVCA2"/>
    <property type="match status" value="1"/>
</dbReference>
<evidence type="ECO:0000256" key="1">
    <source>
        <dbReference type="ARBA" id="ARBA00022801"/>
    </source>
</evidence>
<dbReference type="OrthoDB" id="2094269at2759"/>
<proteinExistence type="predicted"/>
<name>A0A074Z1D2_AURSE</name>
<dbReference type="RefSeq" id="XP_013341334.1">
    <property type="nucleotide sequence ID" value="XM_013485880.1"/>
</dbReference>
<dbReference type="AlphaFoldDB" id="A0A074Z1D2"/>
<evidence type="ECO:0000313" key="3">
    <source>
        <dbReference type="EMBL" id="KEQ92911.1"/>
    </source>
</evidence>
<dbReference type="InParanoid" id="A0A074Z1D2"/>
<accession>A0A074Z1D2</accession>
<evidence type="ECO:0000259" key="2">
    <source>
        <dbReference type="Pfam" id="PF03959"/>
    </source>
</evidence>
<dbReference type="HOGENOM" id="CLU_051938_4_3_1"/>
<dbReference type="PANTHER" id="PTHR48070:SF6">
    <property type="entry name" value="ESTERASE OVCA2"/>
    <property type="match status" value="1"/>
</dbReference>
<dbReference type="Gene3D" id="3.40.50.1820">
    <property type="entry name" value="alpha/beta hydrolase"/>
    <property type="match status" value="1"/>
</dbReference>